<evidence type="ECO:0000256" key="2">
    <source>
        <dbReference type="ARBA" id="ARBA00022553"/>
    </source>
</evidence>
<dbReference type="InterPro" id="IPR036291">
    <property type="entry name" value="NAD(P)-bd_dom_sf"/>
</dbReference>
<dbReference type="SUPFAM" id="SSF53901">
    <property type="entry name" value="Thiolase-like"/>
    <property type="match status" value="1"/>
</dbReference>
<dbReference type="PANTHER" id="PTHR43775:SF23">
    <property type="entry name" value="FATTY ACID SYNTHASE 3"/>
    <property type="match status" value="1"/>
</dbReference>
<dbReference type="GO" id="GO:0004315">
    <property type="term" value="F:3-oxoacyl-[acyl-carrier-protein] synthase activity"/>
    <property type="evidence" value="ECO:0007669"/>
    <property type="project" value="InterPro"/>
</dbReference>
<dbReference type="Gene3D" id="3.30.70.3290">
    <property type="match status" value="1"/>
</dbReference>
<dbReference type="InterPro" id="IPR009081">
    <property type="entry name" value="PP-bd_ACP"/>
</dbReference>
<dbReference type="InterPro" id="IPR016035">
    <property type="entry name" value="Acyl_Trfase/lysoPLipase"/>
</dbReference>
<dbReference type="Pfam" id="PF00698">
    <property type="entry name" value="Acyl_transf_1"/>
    <property type="match status" value="1"/>
</dbReference>
<dbReference type="PROSITE" id="PS00606">
    <property type="entry name" value="KS3_1"/>
    <property type="match status" value="1"/>
</dbReference>
<dbReference type="InterPro" id="IPR049900">
    <property type="entry name" value="PKS_mFAS_DH"/>
</dbReference>
<feature type="domain" description="Carrier" evidence="5">
    <location>
        <begin position="2008"/>
        <end position="2087"/>
    </location>
</feature>
<dbReference type="SUPFAM" id="SSF47336">
    <property type="entry name" value="ACP-like"/>
    <property type="match status" value="1"/>
</dbReference>
<dbReference type="GO" id="GO:0006633">
    <property type="term" value="P:fatty acid biosynthetic process"/>
    <property type="evidence" value="ECO:0007669"/>
    <property type="project" value="InterPro"/>
</dbReference>
<keyword evidence="3" id="KW-0808">Transferase</keyword>
<dbReference type="InterPro" id="IPR049391">
    <property type="entry name" value="FAS_pseudo-KR"/>
</dbReference>
<evidence type="ECO:0000313" key="8">
    <source>
        <dbReference type="EMBL" id="KAK7575789.1"/>
    </source>
</evidence>
<evidence type="ECO:0000256" key="3">
    <source>
        <dbReference type="ARBA" id="ARBA00022679"/>
    </source>
</evidence>
<dbReference type="SMART" id="SM00822">
    <property type="entry name" value="PKS_KR"/>
    <property type="match status" value="1"/>
</dbReference>
<gene>
    <name evidence="8" type="ORF">V9T40_012075</name>
</gene>
<keyword evidence="2" id="KW-0597">Phosphoprotein</keyword>
<evidence type="ECO:0000256" key="4">
    <source>
        <dbReference type="PROSITE-ProRule" id="PRU01363"/>
    </source>
</evidence>
<dbReference type="InterPro" id="IPR014043">
    <property type="entry name" value="Acyl_transferase_dom"/>
</dbReference>
<sequence length="2087" mass="233406">MLSQDRDLGDDVVISGIAGVFPNSNNVRHFEQNLRSKVDMTSDDDRRWAPDNTKIPGRFGKLNEINKFDATFFNILSNAADVMDPMSRILLEKTYEAIIDAGYNPQQIKGTKTGVIIGVSYSDTELSNFCNETLPAYVNMLGCNRALLANRISYWLDARGPSYAVDTACSSSVHALEHAYRAIKSGICESVIVGGSNICLQKAISNIFNQMGALSPDGRCKSLDESANGYSRAEAVVVLFLQKRKNARRVYAHVVHAKTNCDGLKDEGFHHPSVAVQTNLLQEFYEECQVDPNQLVFLEAHATGTKIGDFVEMKAVETAIVSRRRESLKIGCVKSNMGHAEPASGLCSIVKLILSYESGYILPNINFKKPRSDVSALKEGKLKVVTELTEWHGGLSAVNNSGFGGSNGHVLLDSHHKTKINNGLPSDDLPRLVLVSGRTEEAVDVMLKDLEDRILDVEYVALFHEIYKTNIPGHTVRGFTILQKQGIEKVRSIQVCSLEKKPVWFVYSGIGSQWLTMGKSLIQIPAIKESIDKCHQVLVDKGVDLLNILTNSDESIFNNILNSYCGIVAIQIALTDFMRVIDIQPDGIIGHSIGEFSCAYADGSLTLEETILLAYYRGLASNESKVIPGLMAAVGLGAKNLQGILPPSIDIACHNGPDSCTISGPHEEVLSFIGELELKNVFVKKVQSSNIALHSRYIAEMGKGFYINAKQLLTHPKLRSEKWLSSTYSEAEWQNEISKYASAEYFTKNIIGTVYFEEVCHYVPQNAIVIEMAPHGLLQAILKRSLSKEVINIPLTHRDHNENAVHLLSAVGKIYEAGGMPQISKIYPEIQFPVSKGTPSISSLVRWDHRQNWFVYNAEKMSRIREGQRTVSISLKNNEHKYLAGHVIRGKVLYPASGYLVLAWETFSSMIGKPMNQVSVKITDVKYLRFTKMTESSIIKYHISIFKNTGDFEIFEGGDLVVKGKIFEIENDLAEDNFCLENVNYMLTDEDFYTIKDILGFDFKGHFRSVKRSNYERTVAQIAWHNNYVSFIDSLFQVMVSINEVEEKGTRVAVFLKKLIIHPQKHERTLQKLDKENPEFTLYQCLETNEINCGGIKAMNGETALFSSNNGSQKLVLEKIVFLPFLHSKLSILNHVIQVITQTVAENLGNKEIKTVEIANKSLIKGCLISTLIDDAVESLPSVKAEIIVQADEKNCLLTEEIETKFQIQRQALRNNKSCDLIIVSEACTDEKALTDCINALQEEGFILTRENSVEESFLNEMGLVICSQYTLNDEKLILLRKISHISYELLTLKISNYHYEWISTLQNILQNMNSSQKLVLFAEKEPVNGILGLYKCIIKENPDRNICCFFVMDDDIPSFEPELQFYKDQLKRNLRVNIYRDGAWGMYHYLPLSEDNCSSSRHKFLSLSVYGDLSTIRWFEGSLDHKKYIPSDKKKQLVRVQCAALNFRDIMIASGKLDPSSIFKHRSEKDCMIGMEFAGHLADGRRVMGMVDSKAISNFVETDEEKLMSIPDEWTLEEAVTTPLVYGTVLYSLFSCGPLKRGSSILIHCGAGGLGIAAINICLHYKCEIFTTVGTPEKRKFIRSQFPSISDDHIGNSRDCSFEKMVKTVTKGTGVDLVLNSLAEDKLEASIRCLKSGGRFIEVGKYDMIMNHSLDLKPFLKGIMFHTVDVINITRNPDAWKELKIMMEKAIEEKVIKPLPVVLFKADEVEKAFRFMASGKHVGKVVLKIQDDQNFDSLPSTLKCHARFNCSAEKSYILCGAMGGIGIELAGWLVDRGARKLVLTSRQGVKTGYQRFHIKKWQSRGVHVTISCGDISDKVFVEQLLELANAIGPVAAIFNLATVLSDKMYMNQTAEDFINTAAPKVLGTSHLDELSRKLCPELEHFVVYSSVASLGASGQSNYAMANAAIERICELRKTDNLPALAIELGPVGNVGIFMRTLKQLADNRAHAQACLAGHQEPEWKEESLSSFGGYQLQHIESVLAVHDQFLRQNNPLVSSRVLAEKDSTVYHKGRSLLETIAYILGIKQIESVDANATLRQLGMDSMVNSEIREILRKEWDVVLTLQEVANLTFSKIKELKNSPSKI</sequence>
<dbReference type="SMART" id="SM00825">
    <property type="entry name" value="PKS_KS"/>
    <property type="match status" value="1"/>
</dbReference>
<dbReference type="InterPro" id="IPR050091">
    <property type="entry name" value="PKS_NRPS_Biosynth_Enz"/>
</dbReference>
<dbReference type="InterPro" id="IPR016036">
    <property type="entry name" value="Malonyl_transacylase_ACP-bd"/>
</dbReference>
<keyword evidence="1" id="KW-0596">Phosphopantetheine</keyword>
<feature type="region of interest" description="C-terminal hotdog fold" evidence="4">
    <location>
        <begin position="984"/>
        <end position="1131"/>
    </location>
</feature>
<dbReference type="SMART" id="SM00829">
    <property type="entry name" value="PKS_ER"/>
    <property type="match status" value="1"/>
</dbReference>
<feature type="domain" description="PKS/mFAS DH" evidence="7">
    <location>
        <begin position="849"/>
        <end position="1131"/>
    </location>
</feature>
<dbReference type="PROSITE" id="PS52019">
    <property type="entry name" value="PKS_MFAS_DH"/>
    <property type="match status" value="1"/>
</dbReference>
<feature type="active site" description="Proton acceptor; for dehydratase activity" evidence="4">
    <location>
        <position position="886"/>
    </location>
</feature>
<dbReference type="EMBL" id="JBBCAQ010000036">
    <property type="protein sequence ID" value="KAK7575789.1"/>
    <property type="molecule type" value="Genomic_DNA"/>
</dbReference>
<dbReference type="PROSITE" id="PS52004">
    <property type="entry name" value="KS3_2"/>
    <property type="match status" value="1"/>
</dbReference>
<dbReference type="Pfam" id="PF00109">
    <property type="entry name" value="ketoacyl-synt"/>
    <property type="match status" value="1"/>
</dbReference>
<evidence type="ECO:0000259" key="5">
    <source>
        <dbReference type="PROSITE" id="PS50075"/>
    </source>
</evidence>
<dbReference type="Proteomes" id="UP001367676">
    <property type="component" value="Unassembled WGS sequence"/>
</dbReference>
<dbReference type="InterPro" id="IPR042104">
    <property type="entry name" value="PKS_dehydratase_sf"/>
</dbReference>
<feature type="active site" description="Proton donor; for dehydratase activity" evidence="4">
    <location>
        <position position="1033"/>
    </location>
</feature>
<protein>
    <submittedName>
        <fullName evidence="8">Uncharacterized protein</fullName>
    </submittedName>
</protein>
<dbReference type="Pfam" id="PF21149">
    <property type="entry name" value="FAS_pseudo-KR"/>
    <property type="match status" value="1"/>
</dbReference>
<dbReference type="InterPro" id="IPR011032">
    <property type="entry name" value="GroES-like_sf"/>
</dbReference>
<dbReference type="InterPro" id="IPR013968">
    <property type="entry name" value="PKS_KR"/>
</dbReference>
<dbReference type="Pfam" id="PF08659">
    <property type="entry name" value="KR"/>
    <property type="match status" value="1"/>
</dbReference>
<organism evidence="8 9">
    <name type="scientific">Parthenolecanium corni</name>
    <dbReference type="NCBI Taxonomy" id="536013"/>
    <lineage>
        <taxon>Eukaryota</taxon>
        <taxon>Metazoa</taxon>
        <taxon>Ecdysozoa</taxon>
        <taxon>Arthropoda</taxon>
        <taxon>Hexapoda</taxon>
        <taxon>Insecta</taxon>
        <taxon>Pterygota</taxon>
        <taxon>Neoptera</taxon>
        <taxon>Paraneoptera</taxon>
        <taxon>Hemiptera</taxon>
        <taxon>Sternorrhyncha</taxon>
        <taxon>Coccoidea</taxon>
        <taxon>Coccidae</taxon>
        <taxon>Parthenolecanium</taxon>
    </lineage>
</organism>
<evidence type="ECO:0000259" key="7">
    <source>
        <dbReference type="PROSITE" id="PS52019"/>
    </source>
</evidence>
<dbReference type="CDD" id="cd00833">
    <property type="entry name" value="PKS"/>
    <property type="match status" value="1"/>
</dbReference>
<dbReference type="Gene3D" id="3.40.366.10">
    <property type="entry name" value="Malonyl-Coenzyme A Acyl Carrier Protein, domain 2"/>
    <property type="match status" value="1"/>
</dbReference>
<name>A0AAN9TA06_9HEMI</name>
<dbReference type="SUPFAM" id="SSF51735">
    <property type="entry name" value="NAD(P)-binding Rossmann-fold domains"/>
    <property type="match status" value="2"/>
</dbReference>
<dbReference type="Gene3D" id="3.40.50.720">
    <property type="entry name" value="NAD(P)-binding Rossmann-like Domain"/>
    <property type="match status" value="1"/>
</dbReference>
<dbReference type="Pfam" id="PF02801">
    <property type="entry name" value="Ketoacyl-synt_C"/>
    <property type="match status" value="1"/>
</dbReference>
<evidence type="ECO:0000259" key="6">
    <source>
        <dbReference type="PROSITE" id="PS52004"/>
    </source>
</evidence>
<dbReference type="SUPFAM" id="SSF55048">
    <property type="entry name" value="Probable ACP-binding domain of malonyl-CoA ACP transacylase"/>
    <property type="match status" value="1"/>
</dbReference>
<dbReference type="InterPro" id="IPR057326">
    <property type="entry name" value="KR_dom"/>
</dbReference>
<keyword evidence="9" id="KW-1185">Reference proteome</keyword>
<comment type="caution">
    <text evidence="8">The sequence shown here is derived from an EMBL/GenBank/DDBJ whole genome shotgun (WGS) entry which is preliminary data.</text>
</comment>
<dbReference type="Gene3D" id="3.90.180.10">
    <property type="entry name" value="Medium-chain alcohol dehydrogenases, catalytic domain"/>
    <property type="match status" value="1"/>
</dbReference>
<dbReference type="Gene3D" id="3.10.129.110">
    <property type="entry name" value="Polyketide synthase dehydratase"/>
    <property type="match status" value="1"/>
</dbReference>
<dbReference type="CDD" id="cd08954">
    <property type="entry name" value="KR_1_FAS_SDR_x"/>
    <property type="match status" value="1"/>
</dbReference>
<feature type="domain" description="Ketosynthase family 3 (KS3)" evidence="6">
    <location>
        <begin position="9"/>
        <end position="414"/>
    </location>
</feature>
<feature type="region of interest" description="N-terminal hotdog fold" evidence="4">
    <location>
        <begin position="849"/>
        <end position="974"/>
    </location>
</feature>
<dbReference type="Pfam" id="PF13602">
    <property type="entry name" value="ADH_zinc_N_2"/>
    <property type="match status" value="1"/>
</dbReference>
<reference evidence="8 9" key="1">
    <citation type="submission" date="2024-03" db="EMBL/GenBank/DDBJ databases">
        <title>Adaptation during the transition from Ophiocordyceps entomopathogen to insect associate is accompanied by gene loss and intensified selection.</title>
        <authorList>
            <person name="Ward C.M."/>
            <person name="Onetto C.A."/>
            <person name="Borneman A.R."/>
        </authorList>
    </citation>
    <scope>NUCLEOTIDE SEQUENCE [LARGE SCALE GENOMIC DNA]</scope>
    <source>
        <strain evidence="8">AWRI1</strain>
        <tissue evidence="8">Single Adult Female</tissue>
    </source>
</reference>
<dbReference type="GO" id="GO:0004312">
    <property type="term" value="F:fatty acid synthase activity"/>
    <property type="evidence" value="ECO:0007669"/>
    <property type="project" value="TreeGrafter"/>
</dbReference>
<evidence type="ECO:0000256" key="1">
    <source>
        <dbReference type="ARBA" id="ARBA00022450"/>
    </source>
</evidence>
<dbReference type="SUPFAM" id="SSF52151">
    <property type="entry name" value="FabD/lysophospholipase-like"/>
    <property type="match status" value="1"/>
</dbReference>
<proteinExistence type="predicted"/>
<dbReference type="InterPro" id="IPR001227">
    <property type="entry name" value="Ac_transferase_dom_sf"/>
</dbReference>
<dbReference type="InterPro" id="IPR018201">
    <property type="entry name" value="Ketoacyl_synth_AS"/>
</dbReference>
<evidence type="ECO:0000313" key="9">
    <source>
        <dbReference type="Proteomes" id="UP001367676"/>
    </source>
</evidence>
<dbReference type="Pfam" id="PF21089">
    <property type="entry name" value="PKS_DH_N"/>
    <property type="match status" value="1"/>
</dbReference>
<dbReference type="Pfam" id="PF16197">
    <property type="entry name" value="KAsynt_C_assoc"/>
    <property type="match status" value="1"/>
</dbReference>
<dbReference type="InterPro" id="IPR014030">
    <property type="entry name" value="Ketoacyl_synth_N"/>
</dbReference>
<dbReference type="GO" id="GO:0016491">
    <property type="term" value="F:oxidoreductase activity"/>
    <property type="evidence" value="ECO:0007669"/>
    <property type="project" value="InterPro"/>
</dbReference>
<dbReference type="PROSITE" id="PS50075">
    <property type="entry name" value="CARRIER"/>
    <property type="match status" value="1"/>
</dbReference>
<dbReference type="InterPro" id="IPR020841">
    <property type="entry name" value="PKS_Beta-ketoAc_synthase_dom"/>
</dbReference>
<dbReference type="Gene3D" id="1.10.1200.10">
    <property type="entry name" value="ACP-like"/>
    <property type="match status" value="1"/>
</dbReference>
<dbReference type="InterPro" id="IPR032821">
    <property type="entry name" value="PKS_assoc"/>
</dbReference>
<dbReference type="Gene3D" id="3.40.47.10">
    <property type="match status" value="1"/>
</dbReference>
<dbReference type="SMART" id="SM00827">
    <property type="entry name" value="PKS_AT"/>
    <property type="match status" value="1"/>
</dbReference>
<dbReference type="InterPro" id="IPR036736">
    <property type="entry name" value="ACP-like_sf"/>
</dbReference>
<dbReference type="SUPFAM" id="SSF50129">
    <property type="entry name" value="GroES-like"/>
    <property type="match status" value="1"/>
</dbReference>
<dbReference type="InterPro" id="IPR020843">
    <property type="entry name" value="ER"/>
</dbReference>
<dbReference type="CDD" id="cd05195">
    <property type="entry name" value="enoyl_red"/>
    <property type="match status" value="1"/>
</dbReference>
<dbReference type="InterPro" id="IPR049552">
    <property type="entry name" value="PKS_DH_N"/>
</dbReference>
<dbReference type="InterPro" id="IPR016039">
    <property type="entry name" value="Thiolase-like"/>
</dbReference>
<dbReference type="InterPro" id="IPR014031">
    <property type="entry name" value="Ketoacyl_synth_C"/>
</dbReference>
<dbReference type="PANTHER" id="PTHR43775">
    <property type="entry name" value="FATTY ACID SYNTHASE"/>
    <property type="match status" value="1"/>
</dbReference>
<accession>A0AAN9TA06</accession>